<evidence type="ECO:0000313" key="12">
    <source>
        <dbReference type="EMBL" id="DBA27201.1"/>
    </source>
</evidence>
<evidence type="ECO:0000256" key="6">
    <source>
        <dbReference type="ARBA" id="ARBA00022989"/>
    </source>
</evidence>
<dbReference type="Pfam" id="PF02238">
    <property type="entry name" value="COX7a"/>
    <property type="match status" value="1"/>
</dbReference>
<gene>
    <name evidence="12" type="ORF">GDO54_011369</name>
</gene>
<dbReference type="FunFam" id="4.10.91.10:FF:000001">
    <property type="entry name" value="Cytochrome c oxidase subunit 7A1, mitochondrial"/>
    <property type="match status" value="1"/>
</dbReference>
<keyword evidence="13" id="KW-1185">Reference proteome</keyword>
<keyword evidence="5" id="KW-0809">Transit peptide</keyword>
<dbReference type="InterPro" id="IPR039297">
    <property type="entry name" value="COX7a"/>
</dbReference>
<feature type="transmembrane region" description="Helical" evidence="11">
    <location>
        <begin position="104"/>
        <end position="128"/>
    </location>
</feature>
<evidence type="ECO:0000313" key="13">
    <source>
        <dbReference type="Proteomes" id="UP001181693"/>
    </source>
</evidence>
<evidence type="ECO:0000256" key="1">
    <source>
        <dbReference type="ARBA" id="ARBA00004434"/>
    </source>
</evidence>
<evidence type="ECO:0000256" key="3">
    <source>
        <dbReference type="ARBA" id="ARBA00022692"/>
    </source>
</evidence>
<keyword evidence="8 11" id="KW-0472">Membrane</keyword>
<dbReference type="SUPFAM" id="SSF81419">
    <property type="entry name" value="Mitochondrial cytochrome c oxidase subunit VIIa"/>
    <property type="match status" value="1"/>
</dbReference>
<accession>A0AAV3ARW4</accession>
<keyword evidence="6 11" id="KW-1133">Transmembrane helix</keyword>
<dbReference type="InterPro" id="IPR017267">
    <property type="entry name" value="Cyt_c_oxidase_su7a-rel_mt"/>
</dbReference>
<comment type="similarity">
    <text evidence="2">Belongs to the cytochrome c oxidase VIIa family.</text>
</comment>
<dbReference type="PANTHER" id="PTHR10510:SF2">
    <property type="entry name" value="CYTOCHROME C OXIDASE SUBUNIT 7A-RELATED PROTEIN, MITOCHONDRIAL"/>
    <property type="match status" value="1"/>
</dbReference>
<dbReference type="GO" id="GO:0005743">
    <property type="term" value="C:mitochondrial inner membrane"/>
    <property type="evidence" value="ECO:0007669"/>
    <property type="project" value="UniProtKB-SubCell"/>
</dbReference>
<reference evidence="12" key="1">
    <citation type="thesis" date="2020" institute="ProQuest LLC" country="789 East Eisenhower Parkway, Ann Arbor, MI, USA">
        <title>Comparative Genomics and Chromosome Evolution.</title>
        <authorList>
            <person name="Mudd A.B."/>
        </authorList>
    </citation>
    <scope>NUCLEOTIDE SEQUENCE</scope>
    <source>
        <strain evidence="12">1538</strain>
        <tissue evidence="12">Blood</tissue>
    </source>
</reference>
<dbReference type="AlphaFoldDB" id="A0AAV3ARW4"/>
<dbReference type="GO" id="GO:0006123">
    <property type="term" value="P:mitochondrial electron transport, cytochrome c to oxygen"/>
    <property type="evidence" value="ECO:0007669"/>
    <property type="project" value="InterPro"/>
</dbReference>
<dbReference type="InterPro" id="IPR036539">
    <property type="entry name" value="Cyt_c_oxidase_su7a_sf"/>
</dbReference>
<evidence type="ECO:0000256" key="11">
    <source>
        <dbReference type="SAM" id="Phobius"/>
    </source>
</evidence>
<dbReference type="GO" id="GO:0097250">
    <property type="term" value="P:mitochondrial respirasome assembly"/>
    <property type="evidence" value="ECO:0007669"/>
    <property type="project" value="TreeGrafter"/>
</dbReference>
<dbReference type="InterPro" id="IPR003177">
    <property type="entry name" value="Cytc_oxidase_su7a_met"/>
</dbReference>
<evidence type="ECO:0000256" key="8">
    <source>
        <dbReference type="ARBA" id="ARBA00023136"/>
    </source>
</evidence>
<comment type="caution">
    <text evidence="12">The sequence shown here is derived from an EMBL/GenBank/DDBJ whole genome shotgun (WGS) entry which is preliminary data.</text>
</comment>
<dbReference type="GO" id="GO:0045277">
    <property type="term" value="C:respiratory chain complex IV"/>
    <property type="evidence" value="ECO:0007669"/>
    <property type="project" value="InterPro"/>
</dbReference>
<comment type="subcellular location">
    <subcellularLocation>
        <location evidence="1">Mitochondrion inner membrane</location>
        <topology evidence="1">Single-pass membrane protein</topology>
    </subcellularLocation>
</comment>
<evidence type="ECO:0000256" key="4">
    <source>
        <dbReference type="ARBA" id="ARBA00022792"/>
    </source>
</evidence>
<dbReference type="Proteomes" id="UP001181693">
    <property type="component" value="Unassembled WGS sequence"/>
</dbReference>
<dbReference type="PIRSF" id="PIRSF037710">
    <property type="entry name" value="COX7A-rel_mt"/>
    <property type="match status" value="1"/>
</dbReference>
<proteinExistence type="inferred from homology"/>
<keyword evidence="4" id="KW-0999">Mitochondrion inner membrane</keyword>
<protein>
    <recommendedName>
        <fullName evidence="9">Cytochrome c oxidase subunit 7A2-like, mitochondrial</fullName>
    </recommendedName>
    <alternativeName>
        <fullName evidence="10">Supercomplex assembly factor 1</fullName>
    </alternativeName>
</protein>
<keyword evidence="7" id="KW-0496">Mitochondrion</keyword>
<dbReference type="GO" id="GO:0002082">
    <property type="term" value="P:regulation of oxidative phosphorylation"/>
    <property type="evidence" value="ECO:0007669"/>
    <property type="project" value="TreeGrafter"/>
</dbReference>
<organism evidence="12 13">
    <name type="scientific">Pyxicephalus adspersus</name>
    <name type="common">African bullfrog</name>
    <dbReference type="NCBI Taxonomy" id="30357"/>
    <lineage>
        <taxon>Eukaryota</taxon>
        <taxon>Metazoa</taxon>
        <taxon>Chordata</taxon>
        <taxon>Craniata</taxon>
        <taxon>Vertebrata</taxon>
        <taxon>Euteleostomi</taxon>
        <taxon>Amphibia</taxon>
        <taxon>Batrachia</taxon>
        <taxon>Anura</taxon>
        <taxon>Neobatrachia</taxon>
        <taxon>Ranoidea</taxon>
        <taxon>Pyxicephalidae</taxon>
        <taxon>Pyxicephalinae</taxon>
        <taxon>Pyxicephalus</taxon>
    </lineage>
</organism>
<dbReference type="CDD" id="cd00928">
    <property type="entry name" value="Cyt_c_Oxidase_VIIa"/>
    <property type="match status" value="1"/>
</dbReference>
<evidence type="ECO:0000256" key="7">
    <source>
        <dbReference type="ARBA" id="ARBA00023128"/>
    </source>
</evidence>
<evidence type="ECO:0000256" key="9">
    <source>
        <dbReference type="ARBA" id="ARBA00049750"/>
    </source>
</evidence>
<evidence type="ECO:0000256" key="2">
    <source>
        <dbReference type="ARBA" id="ARBA00009331"/>
    </source>
</evidence>
<dbReference type="EMBL" id="DYDO01000004">
    <property type="protein sequence ID" value="DBA27201.1"/>
    <property type="molecule type" value="Genomic_DNA"/>
</dbReference>
<evidence type="ECO:0000256" key="5">
    <source>
        <dbReference type="ARBA" id="ARBA00022946"/>
    </source>
</evidence>
<dbReference type="Gene3D" id="4.10.91.10">
    <property type="entry name" value="Cytochrome c oxidase, subunit VIIa"/>
    <property type="match status" value="1"/>
</dbReference>
<evidence type="ECO:0000256" key="10">
    <source>
        <dbReference type="ARBA" id="ARBA00049792"/>
    </source>
</evidence>
<name>A0AAV3ARW4_PYXAD</name>
<dbReference type="PANTHER" id="PTHR10510">
    <property type="entry name" value="CYTOCHROME C OXIDASE POLYPEPTIDE 7A"/>
    <property type="match status" value="1"/>
</dbReference>
<sequence length="134" mass="14840">MKPGVLAGAELGIMYYKFSGFTQKLVGTAPTEAYSPQGLRPFIPPEASAPIFATPTKLPGDSASDNMFKNRVPELQKLFQVFRRTLQKPDGIPVHLKRGYTDRLLYRTTMALTVGGTIYCLIALYMAANPRKNK</sequence>
<keyword evidence="3 11" id="KW-0812">Transmembrane</keyword>